<comment type="similarity">
    <text evidence="2 11">Belongs to the enoyl-CoA hydratase/isomerase family.</text>
</comment>
<evidence type="ECO:0000256" key="4">
    <source>
        <dbReference type="ARBA" id="ARBA00022832"/>
    </source>
</evidence>
<evidence type="ECO:0000256" key="10">
    <source>
        <dbReference type="ARBA" id="ARBA00073436"/>
    </source>
</evidence>
<comment type="catalytic activity">
    <reaction evidence="8">
        <text>a 4-saturated-(3S)-3-hydroxyacyl-CoA = a (3E)-enoyl-CoA + H2O</text>
        <dbReference type="Rhea" id="RHEA:20724"/>
        <dbReference type="ChEBI" id="CHEBI:15377"/>
        <dbReference type="ChEBI" id="CHEBI:58521"/>
        <dbReference type="ChEBI" id="CHEBI:137480"/>
        <dbReference type="EC" id="4.2.1.17"/>
    </reaction>
</comment>
<dbReference type="EMBL" id="CP046884">
    <property type="protein sequence ID" value="QNQ91066.1"/>
    <property type="molecule type" value="Genomic_DNA"/>
</dbReference>
<organism evidence="12 13">
    <name type="scientific">Corynebacterium poyangense</name>
    <dbReference type="NCBI Taxonomy" id="2684405"/>
    <lineage>
        <taxon>Bacteria</taxon>
        <taxon>Bacillati</taxon>
        <taxon>Actinomycetota</taxon>
        <taxon>Actinomycetes</taxon>
        <taxon>Mycobacteriales</taxon>
        <taxon>Corynebacteriaceae</taxon>
        <taxon>Corynebacterium</taxon>
    </lineage>
</organism>
<evidence type="ECO:0000256" key="8">
    <source>
        <dbReference type="ARBA" id="ARBA00023717"/>
    </source>
</evidence>
<comment type="catalytic activity">
    <reaction evidence="7">
        <text>a (3S)-3-hydroxyacyl-CoA = a (2E)-enoyl-CoA + H2O</text>
        <dbReference type="Rhea" id="RHEA:16105"/>
        <dbReference type="ChEBI" id="CHEBI:15377"/>
        <dbReference type="ChEBI" id="CHEBI:57318"/>
        <dbReference type="ChEBI" id="CHEBI:58856"/>
        <dbReference type="EC" id="4.2.1.17"/>
    </reaction>
</comment>
<gene>
    <name evidence="12" type="ORF">GP475_10820</name>
</gene>
<dbReference type="GO" id="GO:0004300">
    <property type="term" value="F:enoyl-CoA hydratase activity"/>
    <property type="evidence" value="ECO:0007669"/>
    <property type="project" value="UniProtKB-EC"/>
</dbReference>
<dbReference type="GO" id="GO:0006635">
    <property type="term" value="P:fatty acid beta-oxidation"/>
    <property type="evidence" value="ECO:0007669"/>
    <property type="project" value="TreeGrafter"/>
</dbReference>
<evidence type="ECO:0000313" key="13">
    <source>
        <dbReference type="Proteomes" id="UP000516320"/>
    </source>
</evidence>
<dbReference type="PANTHER" id="PTHR11941">
    <property type="entry name" value="ENOYL-COA HYDRATASE-RELATED"/>
    <property type="match status" value="1"/>
</dbReference>
<evidence type="ECO:0000256" key="7">
    <source>
        <dbReference type="ARBA" id="ARBA00023709"/>
    </source>
</evidence>
<keyword evidence="4" id="KW-0276">Fatty acid metabolism</keyword>
<dbReference type="InterPro" id="IPR014748">
    <property type="entry name" value="Enoyl-CoA_hydra_C"/>
</dbReference>
<dbReference type="InterPro" id="IPR029045">
    <property type="entry name" value="ClpP/crotonase-like_dom_sf"/>
</dbReference>
<dbReference type="PANTHER" id="PTHR11941:SF169">
    <property type="entry name" value="(7AS)-7A-METHYL-1,5-DIOXO-2,3,5,6,7,7A-HEXAHYDRO-1H-INDENE-CARBOXYL-COA HYDROLASE"/>
    <property type="match status" value="1"/>
</dbReference>
<accession>A0A7H0SR91</accession>
<sequence length="270" mass="28610">MSESTANSAAIYEVKDGIATITMNRPDALNAVNGALSTAVGNAIEKANQDDAVRVIILTGTGRAFCAGGDLKEIAAGNDVSAEGHPEWGLAGVAQHWSDKPIIAAINGFALGGGAEIALSTDLIVMAESAVIGLPEVKRGLIAAAGGIVRTHRQIPLRRAMELALLGDPINAYKALEWGLVNRVVPDDQLMDEARKLAKKIAANAPLSVQWAKRVIHQTTSAGSDWDTEWTGTDPWEANQEMQLAVFASEDAHEGATAFAEKREPQWKGR</sequence>
<keyword evidence="6" id="KW-0456">Lyase</keyword>
<dbReference type="AlphaFoldDB" id="A0A7H0SR91"/>
<evidence type="ECO:0000256" key="2">
    <source>
        <dbReference type="ARBA" id="ARBA00005254"/>
    </source>
</evidence>
<evidence type="ECO:0000256" key="5">
    <source>
        <dbReference type="ARBA" id="ARBA00023098"/>
    </source>
</evidence>
<dbReference type="CDD" id="cd06558">
    <property type="entry name" value="crotonase-like"/>
    <property type="match status" value="1"/>
</dbReference>
<evidence type="ECO:0000313" key="12">
    <source>
        <dbReference type="EMBL" id="QNQ91066.1"/>
    </source>
</evidence>
<dbReference type="InterPro" id="IPR001753">
    <property type="entry name" value="Enoyl-CoA_hydra/iso"/>
</dbReference>
<dbReference type="KEGG" id="cpoy:GP475_10820"/>
<dbReference type="InterPro" id="IPR018376">
    <property type="entry name" value="Enoyl-CoA_hyd/isom_CS"/>
</dbReference>
<evidence type="ECO:0000256" key="11">
    <source>
        <dbReference type="RuleBase" id="RU003707"/>
    </source>
</evidence>
<dbReference type="Gene3D" id="3.90.226.10">
    <property type="entry name" value="2-enoyl-CoA Hydratase, Chain A, domain 1"/>
    <property type="match status" value="1"/>
</dbReference>
<evidence type="ECO:0000256" key="3">
    <source>
        <dbReference type="ARBA" id="ARBA00012076"/>
    </source>
</evidence>
<reference evidence="12 13" key="1">
    <citation type="submission" date="2019-12" db="EMBL/GenBank/DDBJ databases">
        <title>Corynebacterium sp. nov., isolated from feces of the Anser Albifrons in China.</title>
        <authorList>
            <person name="Liu Q."/>
        </authorList>
    </citation>
    <scope>NUCLEOTIDE SEQUENCE [LARGE SCALE GENOMIC DNA]</scope>
    <source>
        <strain evidence="12 13">4H37-19</strain>
    </source>
</reference>
<dbReference type="PROSITE" id="PS00166">
    <property type="entry name" value="ENOYL_COA_HYDRATASE"/>
    <property type="match status" value="1"/>
</dbReference>
<dbReference type="RefSeq" id="WP_187974379.1">
    <property type="nucleotide sequence ID" value="NZ_CP046884.1"/>
</dbReference>
<dbReference type="Gene3D" id="1.10.12.10">
    <property type="entry name" value="Lyase 2-enoyl-coa Hydratase, Chain A, domain 2"/>
    <property type="match status" value="1"/>
</dbReference>
<dbReference type="Proteomes" id="UP000516320">
    <property type="component" value="Chromosome"/>
</dbReference>
<dbReference type="Pfam" id="PF00378">
    <property type="entry name" value="ECH_1"/>
    <property type="match status" value="1"/>
</dbReference>
<keyword evidence="5" id="KW-0443">Lipid metabolism</keyword>
<dbReference type="FunFam" id="3.90.226.10:FF:000009">
    <property type="entry name" value="Carnitinyl-CoA dehydratase"/>
    <property type="match status" value="1"/>
</dbReference>
<evidence type="ECO:0000256" key="6">
    <source>
        <dbReference type="ARBA" id="ARBA00023239"/>
    </source>
</evidence>
<evidence type="ECO:0000256" key="1">
    <source>
        <dbReference type="ARBA" id="ARBA00002994"/>
    </source>
</evidence>
<protein>
    <recommendedName>
        <fullName evidence="9">Probable enoyl-CoA hydratase EchA17</fullName>
        <ecNumber evidence="3">4.2.1.17</ecNumber>
    </recommendedName>
    <alternativeName>
        <fullName evidence="10">Probable enoyl-CoA hydratase echA17</fullName>
    </alternativeName>
</protein>
<proteinExistence type="inferred from homology"/>
<name>A0A7H0SR91_9CORY</name>
<dbReference type="NCBIfam" id="NF006100">
    <property type="entry name" value="PRK08252.1"/>
    <property type="match status" value="1"/>
</dbReference>
<comment type="function">
    <text evidence="1">Could possibly oxidize fatty acids using specific components.</text>
</comment>
<keyword evidence="13" id="KW-1185">Reference proteome</keyword>
<dbReference type="SUPFAM" id="SSF52096">
    <property type="entry name" value="ClpP/crotonase"/>
    <property type="match status" value="1"/>
</dbReference>
<dbReference type="EC" id="4.2.1.17" evidence="3"/>
<evidence type="ECO:0000256" key="9">
    <source>
        <dbReference type="ARBA" id="ARBA00039456"/>
    </source>
</evidence>